<evidence type="ECO:0000313" key="5">
    <source>
        <dbReference type="Proteomes" id="UP000238312"/>
    </source>
</evidence>
<dbReference type="InterPro" id="IPR003658">
    <property type="entry name" value="Anti-sigma_ant"/>
</dbReference>
<dbReference type="CDD" id="cd07043">
    <property type="entry name" value="STAS_anti-anti-sigma_factors"/>
    <property type="match status" value="1"/>
</dbReference>
<dbReference type="Gene3D" id="3.30.750.24">
    <property type="entry name" value="STAS domain"/>
    <property type="match status" value="1"/>
</dbReference>
<evidence type="ECO:0000256" key="1">
    <source>
        <dbReference type="ARBA" id="ARBA00009013"/>
    </source>
</evidence>
<evidence type="ECO:0000313" key="4">
    <source>
        <dbReference type="EMBL" id="PRX65977.1"/>
    </source>
</evidence>
<dbReference type="NCBIfam" id="TIGR00377">
    <property type="entry name" value="ant_ant_sig"/>
    <property type="match status" value="1"/>
</dbReference>
<dbReference type="PROSITE" id="PS50801">
    <property type="entry name" value="STAS"/>
    <property type="match status" value="1"/>
</dbReference>
<accession>A0A2T0N211</accession>
<evidence type="ECO:0000256" key="2">
    <source>
        <dbReference type="RuleBase" id="RU003749"/>
    </source>
</evidence>
<dbReference type="Proteomes" id="UP000238312">
    <property type="component" value="Unassembled WGS sequence"/>
</dbReference>
<protein>
    <recommendedName>
        <fullName evidence="2">Anti-sigma factor antagonist</fullName>
    </recommendedName>
</protein>
<evidence type="ECO:0000259" key="3">
    <source>
        <dbReference type="PROSITE" id="PS50801"/>
    </source>
</evidence>
<keyword evidence="5" id="KW-1185">Reference proteome</keyword>
<organism evidence="4 5">
    <name type="scientific">Nonomuraea fuscirosea</name>
    <dbReference type="NCBI Taxonomy" id="1291556"/>
    <lineage>
        <taxon>Bacteria</taxon>
        <taxon>Bacillati</taxon>
        <taxon>Actinomycetota</taxon>
        <taxon>Actinomycetes</taxon>
        <taxon>Streptosporangiales</taxon>
        <taxon>Streptosporangiaceae</taxon>
        <taxon>Nonomuraea</taxon>
    </lineage>
</organism>
<dbReference type="RefSeq" id="WP_106239452.1">
    <property type="nucleotide sequence ID" value="NZ_PVNG01000006.1"/>
</dbReference>
<feature type="domain" description="STAS" evidence="3">
    <location>
        <begin position="16"/>
        <end position="112"/>
    </location>
</feature>
<dbReference type="GO" id="GO:0043856">
    <property type="term" value="F:anti-sigma factor antagonist activity"/>
    <property type="evidence" value="ECO:0007669"/>
    <property type="project" value="InterPro"/>
</dbReference>
<comment type="similarity">
    <text evidence="1 2">Belongs to the anti-sigma-factor antagonist family.</text>
</comment>
<dbReference type="AlphaFoldDB" id="A0A2T0N211"/>
<comment type="caution">
    <text evidence="4">The sequence shown here is derived from an EMBL/GenBank/DDBJ whole genome shotgun (WGS) entry which is preliminary data.</text>
</comment>
<name>A0A2T0N211_9ACTN</name>
<dbReference type="InterPro" id="IPR002645">
    <property type="entry name" value="STAS_dom"/>
</dbReference>
<dbReference type="InterPro" id="IPR036513">
    <property type="entry name" value="STAS_dom_sf"/>
</dbReference>
<dbReference type="SUPFAM" id="SSF52091">
    <property type="entry name" value="SpoIIaa-like"/>
    <property type="match status" value="1"/>
</dbReference>
<dbReference type="Pfam" id="PF01740">
    <property type="entry name" value="STAS"/>
    <property type="match status" value="1"/>
</dbReference>
<gene>
    <name evidence="4" type="ORF">B0I32_106113</name>
</gene>
<dbReference type="OrthoDB" id="3577449at2"/>
<reference evidence="4 5" key="1">
    <citation type="submission" date="2018-03" db="EMBL/GenBank/DDBJ databases">
        <title>Genomic Encyclopedia of Type Strains, Phase III (KMG-III): the genomes of soil and plant-associated and newly described type strains.</title>
        <authorList>
            <person name="Whitman W."/>
        </authorList>
    </citation>
    <scope>NUCLEOTIDE SEQUENCE [LARGE SCALE GENOMIC DNA]</scope>
    <source>
        <strain evidence="4 5">CGMCC 4.7104</strain>
    </source>
</reference>
<dbReference type="EMBL" id="PVNG01000006">
    <property type="protein sequence ID" value="PRX65977.1"/>
    <property type="molecule type" value="Genomic_DNA"/>
</dbReference>
<dbReference type="PANTHER" id="PTHR33495">
    <property type="entry name" value="ANTI-SIGMA FACTOR ANTAGONIST TM_1081-RELATED-RELATED"/>
    <property type="match status" value="1"/>
</dbReference>
<sequence length="123" mass="12463">MSALSLSRRSLAAGEVISVIGELDATNAGDLESFIGGSGRPGEPLLLDLDGLTFMDSSGLHTLLRVHAGVRERGGCLHLAAVRDVPARVLEITGVEEVLNVHAGVEEAAAAVCAPPASPSGGL</sequence>
<dbReference type="PANTHER" id="PTHR33495:SF2">
    <property type="entry name" value="ANTI-SIGMA FACTOR ANTAGONIST TM_1081-RELATED"/>
    <property type="match status" value="1"/>
</dbReference>
<proteinExistence type="inferred from homology"/>